<dbReference type="Proteomes" id="UP000545588">
    <property type="component" value="Unassembled WGS sequence"/>
</dbReference>
<feature type="transmembrane region" description="Helical" evidence="2">
    <location>
        <begin position="28"/>
        <end position="47"/>
    </location>
</feature>
<evidence type="ECO:0000313" key="3">
    <source>
        <dbReference type="EMBL" id="CAD2073353.1"/>
    </source>
</evidence>
<reference evidence="4 6" key="2">
    <citation type="submission" date="2020-08" db="EMBL/GenBank/DDBJ databases">
        <title>Genomic Encyclopedia of Type Strains, Phase IV (KMG-IV): sequencing the most valuable type-strain genomes for metagenomic binning, comparative biology and taxonomic classification.</title>
        <authorList>
            <person name="Goeker M."/>
        </authorList>
    </citation>
    <scope>NUCLEOTIDE SEQUENCE [LARGE SCALE GENOMIC DNA]</scope>
    <source>
        <strain evidence="4 6">DSM 22419</strain>
    </source>
</reference>
<keyword evidence="6" id="KW-1185">Reference proteome</keyword>
<evidence type="ECO:0000256" key="2">
    <source>
        <dbReference type="SAM" id="Phobius"/>
    </source>
</evidence>
<sequence>METYNRDRHVKGVESYDAQIETSTGRDFTVGLALGLIVGVVGGLFIAPKSGDALRDDIKKIQDSVVKEQNDGPSLTEKLDEKVSDVKQMVKDKKAEMDEKSRVKKLDPSEVQAQQQAIREEAADENLQRPNVVDMSKYAEKSTKDPKDMDK</sequence>
<dbReference type="Pfam" id="PF12732">
    <property type="entry name" value="YtxH"/>
    <property type="match status" value="1"/>
</dbReference>
<dbReference type="EMBL" id="JACHFF010000001">
    <property type="protein sequence ID" value="MBB6423184.1"/>
    <property type="molecule type" value="Genomic_DNA"/>
</dbReference>
<dbReference type="PANTHER" id="PTHR35792">
    <property type="entry name" value="GENERAL STRESS PROTEIN"/>
    <property type="match status" value="1"/>
</dbReference>
<keyword evidence="2" id="KW-1133">Transmembrane helix</keyword>
<keyword evidence="2" id="KW-0472">Membrane</keyword>
<dbReference type="RefSeq" id="WP_184282517.1">
    <property type="nucleotide sequence ID" value="NZ_BMCO01000001.1"/>
</dbReference>
<feature type="compositionally biased region" description="Basic and acidic residues" evidence="1">
    <location>
        <begin position="137"/>
        <end position="151"/>
    </location>
</feature>
<keyword evidence="2" id="KW-0812">Transmembrane</keyword>
<gene>
    <name evidence="4" type="ORF">HNR41_001110</name>
    <name evidence="3" type="ORF">JEOCOQ751_00500</name>
</gene>
<comment type="caution">
    <text evidence="3">The sequence shown here is derived from an EMBL/GenBank/DDBJ whole genome shotgun (WGS) entry which is preliminary data.</text>
</comment>
<feature type="compositionally biased region" description="Basic and acidic residues" evidence="1">
    <location>
        <begin position="92"/>
        <end position="108"/>
    </location>
</feature>
<proteinExistence type="predicted"/>
<dbReference type="EMBL" id="CAJEWA010000005">
    <property type="protein sequence ID" value="CAD2073353.1"/>
    <property type="molecule type" value="Genomic_DNA"/>
</dbReference>
<dbReference type="Proteomes" id="UP000534001">
    <property type="component" value="Unassembled WGS sequence"/>
</dbReference>
<evidence type="ECO:0000313" key="4">
    <source>
        <dbReference type="EMBL" id="MBB6423184.1"/>
    </source>
</evidence>
<organism evidence="3 5">
    <name type="scientific">Jeotgalicoccus coquinae</name>
    <dbReference type="NCBI Taxonomy" id="709509"/>
    <lineage>
        <taxon>Bacteria</taxon>
        <taxon>Bacillati</taxon>
        <taxon>Bacillota</taxon>
        <taxon>Bacilli</taxon>
        <taxon>Bacillales</taxon>
        <taxon>Staphylococcaceae</taxon>
        <taxon>Jeotgalicoccus</taxon>
    </lineage>
</organism>
<evidence type="ECO:0000256" key="1">
    <source>
        <dbReference type="SAM" id="MobiDB-lite"/>
    </source>
</evidence>
<dbReference type="InterPro" id="IPR024623">
    <property type="entry name" value="YtxH"/>
</dbReference>
<name>A0A6V7R887_9STAP</name>
<protein>
    <submittedName>
        <fullName evidence="4">Gas vesicle protein</fullName>
    </submittedName>
    <submittedName>
        <fullName evidence="3">YtxH-like protein</fullName>
    </submittedName>
</protein>
<dbReference type="AlphaFoldDB" id="A0A6V7R887"/>
<evidence type="ECO:0000313" key="6">
    <source>
        <dbReference type="Proteomes" id="UP000545588"/>
    </source>
</evidence>
<dbReference type="InterPro" id="IPR052928">
    <property type="entry name" value="Desiccation-related_membrane"/>
</dbReference>
<evidence type="ECO:0000313" key="5">
    <source>
        <dbReference type="Proteomes" id="UP000534001"/>
    </source>
</evidence>
<dbReference type="PANTHER" id="PTHR35792:SF2">
    <property type="entry name" value="GENERAL STRESS PROTEIN"/>
    <property type="match status" value="1"/>
</dbReference>
<feature type="region of interest" description="Disordered" evidence="1">
    <location>
        <begin position="92"/>
        <end position="151"/>
    </location>
</feature>
<reference evidence="3 5" key="1">
    <citation type="submission" date="2020-07" db="EMBL/GenBank/DDBJ databases">
        <authorList>
            <person name="Criscuolo A."/>
        </authorList>
    </citation>
    <scope>NUCLEOTIDE SEQUENCE [LARGE SCALE GENOMIC DNA]</scope>
    <source>
        <strain evidence="3">CIP111751</strain>
    </source>
</reference>
<accession>A0A6V7R887</accession>